<accession>A0ABR7MR36</accession>
<reference evidence="10 11" key="1">
    <citation type="submission" date="2020-08" db="EMBL/GenBank/DDBJ databases">
        <title>Genome public.</title>
        <authorList>
            <person name="Liu C."/>
            <person name="Sun Q."/>
        </authorList>
    </citation>
    <scope>NUCLEOTIDE SEQUENCE [LARGE SCALE GENOMIC DNA]</scope>
    <source>
        <strain evidence="10 11">BX3</strain>
    </source>
</reference>
<dbReference type="RefSeq" id="WP_249302241.1">
    <property type="nucleotide sequence ID" value="NZ_JACRSW010000001.1"/>
</dbReference>
<keyword evidence="5 7" id="KW-0326">Glycosidase</keyword>
<evidence type="ECO:0000313" key="11">
    <source>
        <dbReference type="Proteomes" id="UP000637513"/>
    </source>
</evidence>
<evidence type="ECO:0000259" key="9">
    <source>
        <dbReference type="Pfam" id="PF00150"/>
    </source>
</evidence>
<keyword evidence="2 7" id="KW-0378">Hydrolase</keyword>
<evidence type="ECO:0000313" key="10">
    <source>
        <dbReference type="EMBL" id="MBC8556248.1"/>
    </source>
</evidence>
<evidence type="ECO:0000256" key="8">
    <source>
        <dbReference type="SAM" id="MobiDB-lite"/>
    </source>
</evidence>
<evidence type="ECO:0000256" key="6">
    <source>
        <dbReference type="ARBA" id="ARBA00023326"/>
    </source>
</evidence>
<dbReference type="PANTHER" id="PTHR31297:SF41">
    <property type="entry name" value="ENDOGLUCANASE, PUTATIVE (AFU_ORTHOLOGUE AFUA_5G01830)-RELATED"/>
    <property type="match status" value="1"/>
</dbReference>
<dbReference type="InterPro" id="IPR050386">
    <property type="entry name" value="Glycosyl_hydrolase_5"/>
</dbReference>
<dbReference type="Pfam" id="PF00150">
    <property type="entry name" value="Cellulase"/>
    <property type="match status" value="1"/>
</dbReference>
<evidence type="ECO:0000256" key="7">
    <source>
        <dbReference type="RuleBase" id="RU361153"/>
    </source>
</evidence>
<name>A0ABR7MR36_9FIRM</name>
<keyword evidence="6" id="KW-0624">Polysaccharide degradation</keyword>
<organism evidence="10 11">
    <name type="scientific">Jutongia hominis</name>
    <dbReference type="NCBI Taxonomy" id="2763664"/>
    <lineage>
        <taxon>Bacteria</taxon>
        <taxon>Bacillati</taxon>
        <taxon>Bacillota</taxon>
        <taxon>Clostridia</taxon>
        <taxon>Lachnospirales</taxon>
        <taxon>Lachnospiraceae</taxon>
        <taxon>Jutongia</taxon>
    </lineage>
</organism>
<evidence type="ECO:0000256" key="5">
    <source>
        <dbReference type="ARBA" id="ARBA00023295"/>
    </source>
</evidence>
<proteinExistence type="inferred from homology"/>
<dbReference type="PROSITE" id="PS51257">
    <property type="entry name" value="PROKAR_LIPOPROTEIN"/>
    <property type="match status" value="1"/>
</dbReference>
<dbReference type="SUPFAM" id="SSF51445">
    <property type="entry name" value="(Trans)glycosidases"/>
    <property type="match status" value="1"/>
</dbReference>
<evidence type="ECO:0000256" key="4">
    <source>
        <dbReference type="ARBA" id="ARBA00023277"/>
    </source>
</evidence>
<feature type="compositionally biased region" description="Basic and acidic residues" evidence="8">
    <location>
        <begin position="28"/>
        <end position="40"/>
    </location>
</feature>
<evidence type="ECO:0000256" key="1">
    <source>
        <dbReference type="ARBA" id="ARBA00005641"/>
    </source>
</evidence>
<comment type="similarity">
    <text evidence="1 7">Belongs to the glycosyl hydrolase 5 (cellulase A) family.</text>
</comment>
<feature type="region of interest" description="Disordered" evidence="8">
    <location>
        <begin position="28"/>
        <end position="57"/>
    </location>
</feature>
<dbReference type="Proteomes" id="UP000637513">
    <property type="component" value="Unassembled WGS sequence"/>
</dbReference>
<keyword evidence="11" id="KW-1185">Reference proteome</keyword>
<evidence type="ECO:0000256" key="2">
    <source>
        <dbReference type="ARBA" id="ARBA00022801"/>
    </source>
</evidence>
<dbReference type="InterPro" id="IPR001547">
    <property type="entry name" value="Glyco_hydro_5"/>
</dbReference>
<dbReference type="GO" id="GO:0016787">
    <property type="term" value="F:hydrolase activity"/>
    <property type="evidence" value="ECO:0007669"/>
    <property type="project" value="UniProtKB-KW"/>
</dbReference>
<comment type="caution">
    <text evidence="10">The sequence shown here is derived from an EMBL/GenBank/DDBJ whole genome shotgun (WGS) entry which is preliminary data.</text>
</comment>
<dbReference type="EMBL" id="JACRSW010000001">
    <property type="protein sequence ID" value="MBC8556248.1"/>
    <property type="molecule type" value="Genomic_DNA"/>
</dbReference>
<gene>
    <name evidence="10" type="ORF">H8700_00730</name>
</gene>
<sequence>MRKSLKKQLITTVLSMGIVISLLSGCGDQKETKSTTKKADVTQSADQEAKDPVNTGLAAGDTSVLEKKAGKMRDITSQQLIKEMKIGWNLGNSLDVCEADTDGDGKVNQTPKPGKKVDETLWGNVETTQKLFDSLKKDGINAVRIPVTWRDHIIDKKKNTIDPAWMDRVEEVVRYAYTNGMYVIINLHHDGGGDPDFGAWIRSASEGDKTKTEVFERYKALWTQIASRFQNYSDYLIFESMNEVGFDDMEENKAFALLNEFNQTFVDTVRSSGGNNAKRHLLIAGYWTDIEKTCTGIENGTFKMPKDTIKDREILSVHYYTPWQFCTTNQQNTWGSKEEIKQMHDLIDQLDKTCVKKEIPVIVGEYGFGPNDPASCRYFVENFVKYTYDKGIASFLWDNGEQYDRTKMEWKLNGLMDALKRATSHKSYTINKK</sequence>
<evidence type="ECO:0000256" key="3">
    <source>
        <dbReference type="ARBA" id="ARBA00023001"/>
    </source>
</evidence>
<protein>
    <submittedName>
        <fullName evidence="10">Glycoside hydrolase family 5 protein</fullName>
    </submittedName>
</protein>
<dbReference type="Gene3D" id="3.20.20.80">
    <property type="entry name" value="Glycosidases"/>
    <property type="match status" value="1"/>
</dbReference>
<dbReference type="PANTHER" id="PTHR31297">
    <property type="entry name" value="GLUCAN ENDO-1,6-BETA-GLUCOSIDASE B"/>
    <property type="match status" value="1"/>
</dbReference>
<feature type="domain" description="Glycoside hydrolase family 5" evidence="9">
    <location>
        <begin position="119"/>
        <end position="401"/>
    </location>
</feature>
<keyword evidence="4" id="KW-0119">Carbohydrate metabolism</keyword>
<keyword evidence="3" id="KW-0136">Cellulose degradation</keyword>
<dbReference type="InterPro" id="IPR017853">
    <property type="entry name" value="GH"/>
</dbReference>